<name>A0A4R8C356_9ACTN</name>
<evidence type="ECO:0000313" key="2">
    <source>
        <dbReference type="EMBL" id="TDW70232.1"/>
    </source>
</evidence>
<gene>
    <name evidence="2" type="ORF">EV653_4268</name>
</gene>
<evidence type="ECO:0000256" key="1">
    <source>
        <dbReference type="SAM" id="SignalP"/>
    </source>
</evidence>
<protein>
    <submittedName>
        <fullName evidence="2">Uncharacterized protein</fullName>
    </submittedName>
</protein>
<evidence type="ECO:0000313" key="3">
    <source>
        <dbReference type="Proteomes" id="UP000295146"/>
    </source>
</evidence>
<keyword evidence="3" id="KW-1185">Reference proteome</keyword>
<accession>A0A4R8C356</accession>
<keyword evidence="1" id="KW-0732">Signal</keyword>
<comment type="caution">
    <text evidence="2">The sequence shown here is derived from an EMBL/GenBank/DDBJ whole genome shotgun (WGS) entry which is preliminary data.</text>
</comment>
<sequence>MNKRTIAAVVGLSALVLGGITTSSAAAAAPPGPTVVKHSVDDGHCDQIRFLTPSAQ</sequence>
<dbReference type="AlphaFoldDB" id="A0A4R8C356"/>
<proteinExistence type="predicted"/>
<dbReference type="EMBL" id="SODP01000002">
    <property type="protein sequence ID" value="TDW70232.1"/>
    <property type="molecule type" value="Genomic_DNA"/>
</dbReference>
<feature type="signal peptide" evidence="1">
    <location>
        <begin position="1"/>
        <end position="28"/>
    </location>
</feature>
<organism evidence="2 3">
    <name type="scientific">Kribbella pratensis</name>
    <dbReference type="NCBI Taxonomy" id="2512112"/>
    <lineage>
        <taxon>Bacteria</taxon>
        <taxon>Bacillati</taxon>
        <taxon>Actinomycetota</taxon>
        <taxon>Actinomycetes</taxon>
        <taxon>Propionibacteriales</taxon>
        <taxon>Kribbellaceae</taxon>
        <taxon>Kribbella</taxon>
    </lineage>
</organism>
<dbReference type="RefSeq" id="WP_166679451.1">
    <property type="nucleotide sequence ID" value="NZ_SODP01000002.1"/>
</dbReference>
<feature type="chain" id="PRO_5038968961" evidence="1">
    <location>
        <begin position="29"/>
        <end position="56"/>
    </location>
</feature>
<dbReference type="Proteomes" id="UP000295146">
    <property type="component" value="Unassembled WGS sequence"/>
</dbReference>
<reference evidence="2 3" key="1">
    <citation type="submission" date="2019-03" db="EMBL/GenBank/DDBJ databases">
        <title>Genomic Encyclopedia of Type Strains, Phase III (KMG-III): the genomes of soil and plant-associated and newly described type strains.</title>
        <authorList>
            <person name="Whitman W."/>
        </authorList>
    </citation>
    <scope>NUCLEOTIDE SEQUENCE [LARGE SCALE GENOMIC DNA]</scope>
    <source>
        <strain evidence="2 3">VKM Ac-2573</strain>
    </source>
</reference>